<sequence>MERQGWRLVMERLRRRVWFRLALFAVGAVLLALLAGTWGAWLAELVTVDLGQGSVQGLLQILATSMLAVTTFSLTVMVSTYASASTVSTPRATQLLIEDQTSQRALSTFLGAFVFAIVGIAALSTGYYGEDGRIVLYAGTLAVIAIVVITLLRWIQHLVTFGRMADVLDRVESAACSTVTDAARAPHLGGRPPVDVPPEAWAVRAELSGVVTRIDMDTLSAAAEEVAGTVHVRVRAGALVARGEEIARVGGTRSDEAAARVRRAFVVERHRTYEQDPRLGLIALGEIGSRALSPSTNDPGTAVEALHAIQRVLTAYLVTERVEDDDHPRVHLAAVGFADLVEDGIRPIARDGAGIVEVALRVQRVLGGLALVAAPAEVETLRQASVRAERRALATLSDPEDVSLVEEAARRARAGRVA</sequence>
<keyword evidence="1" id="KW-1133">Transmembrane helix</keyword>
<name>A0A1H6TVE5_9MICO</name>
<dbReference type="eggNOG" id="COG4325">
    <property type="taxonomic scope" value="Bacteria"/>
</dbReference>
<dbReference type="STRING" id="1043493.SAMN05421637_0152"/>
<dbReference type="Pfam" id="PF10011">
    <property type="entry name" value="DUF2254"/>
    <property type="match status" value="1"/>
</dbReference>
<dbReference type="OrthoDB" id="2955631at2"/>
<reference evidence="3" key="1">
    <citation type="submission" date="2016-10" db="EMBL/GenBank/DDBJ databases">
        <authorList>
            <person name="Varghese N."/>
        </authorList>
    </citation>
    <scope>NUCLEOTIDE SEQUENCE [LARGE SCALE GENOMIC DNA]</scope>
    <source>
        <strain evidence="3">DSM 24868</strain>
    </source>
</reference>
<dbReference type="AlphaFoldDB" id="A0A1H6TVE5"/>
<dbReference type="Proteomes" id="UP000183315">
    <property type="component" value="Unassembled WGS sequence"/>
</dbReference>
<feature type="transmembrane region" description="Helical" evidence="1">
    <location>
        <begin position="61"/>
        <end position="84"/>
    </location>
</feature>
<protein>
    <submittedName>
        <fullName evidence="2">Uncharacterized membrane protein</fullName>
    </submittedName>
</protein>
<organism evidence="2 3">
    <name type="scientific">Demequina mangrovi</name>
    <dbReference type="NCBI Taxonomy" id="1043493"/>
    <lineage>
        <taxon>Bacteria</taxon>
        <taxon>Bacillati</taxon>
        <taxon>Actinomycetota</taxon>
        <taxon>Actinomycetes</taxon>
        <taxon>Micrococcales</taxon>
        <taxon>Demequinaceae</taxon>
        <taxon>Demequina</taxon>
    </lineage>
</organism>
<gene>
    <name evidence="2" type="ORF">SAMN05421637_0152</name>
</gene>
<dbReference type="InterPro" id="IPR018723">
    <property type="entry name" value="DUF2254_membrane"/>
</dbReference>
<dbReference type="RefSeq" id="WP_052405483.1">
    <property type="nucleotide sequence ID" value="NZ_BBLU01000001.1"/>
</dbReference>
<keyword evidence="1" id="KW-0812">Transmembrane</keyword>
<keyword evidence="1" id="KW-0472">Membrane</keyword>
<keyword evidence="3" id="KW-1185">Reference proteome</keyword>
<feature type="transmembrane region" description="Helical" evidence="1">
    <location>
        <begin position="105"/>
        <end position="128"/>
    </location>
</feature>
<feature type="transmembrane region" description="Helical" evidence="1">
    <location>
        <begin position="21"/>
        <end position="41"/>
    </location>
</feature>
<accession>A0A1H6TVE5</accession>
<proteinExistence type="predicted"/>
<evidence type="ECO:0000313" key="2">
    <source>
        <dbReference type="EMBL" id="SEI83981.1"/>
    </source>
</evidence>
<dbReference type="EMBL" id="FNZI01000001">
    <property type="protein sequence ID" value="SEI83981.1"/>
    <property type="molecule type" value="Genomic_DNA"/>
</dbReference>
<evidence type="ECO:0000313" key="3">
    <source>
        <dbReference type="Proteomes" id="UP000183315"/>
    </source>
</evidence>
<feature type="transmembrane region" description="Helical" evidence="1">
    <location>
        <begin position="134"/>
        <end position="155"/>
    </location>
</feature>
<evidence type="ECO:0000256" key="1">
    <source>
        <dbReference type="SAM" id="Phobius"/>
    </source>
</evidence>